<dbReference type="Pfam" id="PF04055">
    <property type="entry name" value="Radical_SAM"/>
    <property type="match status" value="1"/>
</dbReference>
<dbReference type="HOGENOM" id="CLU_029101_2_0_7"/>
<evidence type="ECO:0000313" key="16">
    <source>
        <dbReference type="EMBL" id="ACV69527.1"/>
    </source>
</evidence>
<protein>
    <recommendedName>
        <fullName evidence="14">Probable dual-specificity RNA methyltransferase RlmN</fullName>
        <ecNumber evidence="14">2.1.1.192</ecNumber>
    </recommendedName>
    <alternativeName>
        <fullName evidence="14">23S rRNA (adenine(2503)-C(2))-methyltransferase</fullName>
    </alternativeName>
    <alternativeName>
        <fullName evidence="14">23S rRNA m2A2503 methyltransferase</fullName>
    </alternativeName>
    <alternativeName>
        <fullName evidence="14">Ribosomal RNA large subunit methyltransferase N</fullName>
    </alternativeName>
    <alternativeName>
        <fullName evidence="14">tRNA (adenine(37)-C(2))-methyltransferase</fullName>
    </alternativeName>
    <alternativeName>
        <fullName evidence="14">tRNA m2A37 methyltransferase</fullName>
    </alternativeName>
</protein>
<keyword evidence="13 14" id="KW-1015">Disulfide bond</keyword>
<dbReference type="PANTHER" id="PTHR30544:SF5">
    <property type="entry name" value="RADICAL SAM CORE DOMAIN-CONTAINING PROTEIN"/>
    <property type="match status" value="1"/>
</dbReference>
<evidence type="ECO:0000313" key="17">
    <source>
        <dbReference type="Proteomes" id="UP000001052"/>
    </source>
</evidence>
<proteinExistence type="inferred from homology"/>
<accession>C8X530</accession>
<keyword evidence="10 14" id="KW-0479">Metal-binding</keyword>
<keyword evidence="7 14" id="KW-0808">Transferase</keyword>
<feature type="binding site" evidence="14">
    <location>
        <position position="116"/>
    </location>
    <ligand>
        <name>[4Fe-4S] cluster</name>
        <dbReference type="ChEBI" id="CHEBI:49883"/>
        <note>4Fe-4S-S-AdoMet</note>
    </ligand>
</feature>
<dbReference type="AlphaFoldDB" id="C8X530"/>
<dbReference type="SFLD" id="SFLDS00029">
    <property type="entry name" value="Radical_SAM"/>
    <property type="match status" value="1"/>
</dbReference>
<dbReference type="PROSITE" id="PS51918">
    <property type="entry name" value="RADICAL_SAM"/>
    <property type="match status" value="1"/>
</dbReference>
<dbReference type="SFLD" id="SFLDF00275">
    <property type="entry name" value="adenosine_C2_methyltransferase"/>
    <property type="match status" value="1"/>
</dbReference>
<evidence type="ECO:0000256" key="7">
    <source>
        <dbReference type="ARBA" id="ARBA00022679"/>
    </source>
</evidence>
<keyword evidence="5 14" id="KW-0698">rRNA processing</keyword>
<evidence type="ECO:0000256" key="5">
    <source>
        <dbReference type="ARBA" id="ARBA00022552"/>
    </source>
</evidence>
<dbReference type="GO" id="GO:0019843">
    <property type="term" value="F:rRNA binding"/>
    <property type="evidence" value="ECO:0007669"/>
    <property type="project" value="UniProtKB-UniRule"/>
</dbReference>
<name>C8X530_DESRD</name>
<evidence type="ECO:0000256" key="6">
    <source>
        <dbReference type="ARBA" id="ARBA00022603"/>
    </source>
</evidence>
<comment type="catalytic activity">
    <reaction evidence="14">
        <text>adenosine(37) in tRNA + 2 reduced [2Fe-2S]-[ferredoxin] + 2 S-adenosyl-L-methionine = 2-methyladenosine(37) in tRNA + 5'-deoxyadenosine + L-methionine + 2 oxidized [2Fe-2S]-[ferredoxin] + S-adenosyl-L-homocysteine</text>
        <dbReference type="Rhea" id="RHEA:43332"/>
        <dbReference type="Rhea" id="RHEA-COMP:10000"/>
        <dbReference type="Rhea" id="RHEA-COMP:10001"/>
        <dbReference type="Rhea" id="RHEA-COMP:10162"/>
        <dbReference type="Rhea" id="RHEA-COMP:10485"/>
        <dbReference type="ChEBI" id="CHEBI:17319"/>
        <dbReference type="ChEBI" id="CHEBI:33737"/>
        <dbReference type="ChEBI" id="CHEBI:33738"/>
        <dbReference type="ChEBI" id="CHEBI:57844"/>
        <dbReference type="ChEBI" id="CHEBI:57856"/>
        <dbReference type="ChEBI" id="CHEBI:59789"/>
        <dbReference type="ChEBI" id="CHEBI:74411"/>
        <dbReference type="ChEBI" id="CHEBI:74497"/>
        <dbReference type="EC" id="2.1.1.192"/>
    </reaction>
</comment>
<keyword evidence="11 14" id="KW-0408">Iron</keyword>
<dbReference type="GO" id="GO:0030488">
    <property type="term" value="P:tRNA methylation"/>
    <property type="evidence" value="ECO:0007669"/>
    <property type="project" value="UniProtKB-UniRule"/>
</dbReference>
<dbReference type="PIRSF" id="PIRSF006004">
    <property type="entry name" value="CHP00048"/>
    <property type="match status" value="1"/>
</dbReference>
<feature type="active site" description="Proton acceptor" evidence="14">
    <location>
        <position position="92"/>
    </location>
</feature>
<evidence type="ECO:0000256" key="4">
    <source>
        <dbReference type="ARBA" id="ARBA00022490"/>
    </source>
</evidence>
<comment type="caution">
    <text evidence="14">Lacks conserved residue(s) required for the propagation of feature annotation.</text>
</comment>
<evidence type="ECO:0000256" key="3">
    <source>
        <dbReference type="ARBA" id="ARBA00022485"/>
    </source>
</evidence>
<keyword evidence="12 14" id="KW-0411">Iron-sulfur</keyword>
<comment type="cofactor">
    <cofactor evidence="14">
        <name>[4Fe-4S] cluster</name>
        <dbReference type="ChEBI" id="CHEBI:49883"/>
    </cofactor>
    <text evidence="14">Binds 1 [4Fe-4S] cluster. The cluster is coordinated with 3 cysteines and an exchangeable S-adenosyl-L-methionine.</text>
</comment>
<keyword evidence="3 14" id="KW-0004">4Fe-4S</keyword>
<feature type="binding site" evidence="14">
    <location>
        <begin position="218"/>
        <end position="220"/>
    </location>
    <ligand>
        <name>S-adenosyl-L-methionine</name>
        <dbReference type="ChEBI" id="CHEBI:59789"/>
    </ligand>
</feature>
<dbReference type="CDD" id="cd01335">
    <property type="entry name" value="Radical_SAM"/>
    <property type="match status" value="1"/>
</dbReference>
<dbReference type="OrthoDB" id="9793973at2"/>
<dbReference type="GO" id="GO:0051539">
    <property type="term" value="F:4 iron, 4 sulfur cluster binding"/>
    <property type="evidence" value="ECO:0007669"/>
    <property type="project" value="UniProtKB-UniRule"/>
</dbReference>
<dbReference type="GO" id="GO:0005737">
    <property type="term" value="C:cytoplasm"/>
    <property type="evidence" value="ECO:0007669"/>
    <property type="project" value="UniProtKB-SubCell"/>
</dbReference>
<feature type="binding site" evidence="14">
    <location>
        <begin position="164"/>
        <end position="165"/>
    </location>
    <ligand>
        <name>S-adenosyl-L-methionine</name>
        <dbReference type="ChEBI" id="CHEBI:59789"/>
    </ligand>
</feature>
<dbReference type="Gene3D" id="1.10.150.530">
    <property type="match status" value="1"/>
</dbReference>
<dbReference type="EC" id="2.1.1.192" evidence="14"/>
<dbReference type="GO" id="GO:0070040">
    <property type="term" value="F:rRNA (adenine(2503)-C2-)-methyltransferase activity"/>
    <property type="evidence" value="ECO:0007669"/>
    <property type="project" value="UniProtKB-UniRule"/>
</dbReference>
<feature type="binding site" evidence="14">
    <location>
        <position position="196"/>
    </location>
    <ligand>
        <name>S-adenosyl-L-methionine</name>
        <dbReference type="ChEBI" id="CHEBI:59789"/>
    </ligand>
</feature>
<comment type="catalytic activity">
    <reaction evidence="14">
        <text>adenosine(2503) in 23S rRNA + 2 reduced [2Fe-2S]-[ferredoxin] + 2 S-adenosyl-L-methionine = 2-methyladenosine(2503) in 23S rRNA + 5'-deoxyadenosine + L-methionine + 2 oxidized [2Fe-2S]-[ferredoxin] + S-adenosyl-L-homocysteine</text>
        <dbReference type="Rhea" id="RHEA:42916"/>
        <dbReference type="Rhea" id="RHEA-COMP:10000"/>
        <dbReference type="Rhea" id="RHEA-COMP:10001"/>
        <dbReference type="Rhea" id="RHEA-COMP:10152"/>
        <dbReference type="Rhea" id="RHEA-COMP:10282"/>
        <dbReference type="ChEBI" id="CHEBI:17319"/>
        <dbReference type="ChEBI" id="CHEBI:33737"/>
        <dbReference type="ChEBI" id="CHEBI:33738"/>
        <dbReference type="ChEBI" id="CHEBI:57844"/>
        <dbReference type="ChEBI" id="CHEBI:57856"/>
        <dbReference type="ChEBI" id="CHEBI:59789"/>
        <dbReference type="ChEBI" id="CHEBI:74411"/>
        <dbReference type="ChEBI" id="CHEBI:74497"/>
        <dbReference type="EC" id="2.1.1.192"/>
    </reaction>
</comment>
<evidence type="ECO:0000256" key="11">
    <source>
        <dbReference type="ARBA" id="ARBA00023004"/>
    </source>
</evidence>
<dbReference type="Proteomes" id="UP000001052">
    <property type="component" value="Chromosome"/>
</dbReference>
<organism evidence="16 17">
    <name type="scientific">Desulfohalobium retbaense (strain ATCC 49708 / DSM 5692 / JCM 16813 / HR100)</name>
    <dbReference type="NCBI Taxonomy" id="485915"/>
    <lineage>
        <taxon>Bacteria</taxon>
        <taxon>Pseudomonadati</taxon>
        <taxon>Thermodesulfobacteriota</taxon>
        <taxon>Desulfovibrionia</taxon>
        <taxon>Desulfovibrionales</taxon>
        <taxon>Desulfohalobiaceae</taxon>
        <taxon>Desulfohalobium</taxon>
    </lineage>
</organism>
<evidence type="ECO:0000256" key="9">
    <source>
        <dbReference type="ARBA" id="ARBA00022694"/>
    </source>
</evidence>
<feature type="binding site" evidence="14">
    <location>
        <position position="295"/>
    </location>
    <ligand>
        <name>S-adenosyl-L-methionine</name>
        <dbReference type="ChEBI" id="CHEBI:59789"/>
    </ligand>
</feature>
<dbReference type="InterPro" id="IPR004383">
    <property type="entry name" value="rRNA_lsu_MTrfase_RlmN/Cfr"/>
</dbReference>
<evidence type="ECO:0000256" key="12">
    <source>
        <dbReference type="ARBA" id="ARBA00023014"/>
    </source>
</evidence>
<keyword evidence="8 14" id="KW-0949">S-adenosyl-L-methionine</keyword>
<dbReference type="RefSeq" id="WP_015752668.1">
    <property type="nucleotide sequence ID" value="NC_013223.1"/>
</dbReference>
<evidence type="ECO:0000256" key="10">
    <source>
        <dbReference type="ARBA" id="ARBA00022723"/>
    </source>
</evidence>
<keyword evidence="17" id="KW-1185">Reference proteome</keyword>
<dbReference type="GO" id="GO:0046872">
    <property type="term" value="F:metal ion binding"/>
    <property type="evidence" value="ECO:0007669"/>
    <property type="project" value="UniProtKB-KW"/>
</dbReference>
<evidence type="ECO:0000259" key="15">
    <source>
        <dbReference type="PROSITE" id="PS51918"/>
    </source>
</evidence>
<dbReference type="InterPro" id="IPR027492">
    <property type="entry name" value="RNA_MTrfase_RlmN"/>
</dbReference>
<dbReference type="GO" id="GO:0070475">
    <property type="term" value="P:rRNA base methylation"/>
    <property type="evidence" value="ECO:0007669"/>
    <property type="project" value="UniProtKB-UniRule"/>
</dbReference>
<evidence type="ECO:0000256" key="13">
    <source>
        <dbReference type="ARBA" id="ARBA00023157"/>
    </source>
</evidence>
<dbReference type="InterPro" id="IPR040072">
    <property type="entry name" value="Methyltransferase_A"/>
</dbReference>
<comment type="similarity">
    <text evidence="2 14">Belongs to the radical SAM superfamily. RlmN family.</text>
</comment>
<dbReference type="Pfam" id="PF21016">
    <property type="entry name" value="RlmN_N"/>
    <property type="match status" value="1"/>
</dbReference>
<dbReference type="GO" id="GO:0002935">
    <property type="term" value="F:tRNA (adenine(37)-C2)-methyltransferase activity"/>
    <property type="evidence" value="ECO:0007669"/>
    <property type="project" value="UniProtKB-UniRule"/>
</dbReference>
<dbReference type="GO" id="GO:0000049">
    <property type="term" value="F:tRNA binding"/>
    <property type="evidence" value="ECO:0007669"/>
    <property type="project" value="UniProtKB-UniRule"/>
</dbReference>
<dbReference type="STRING" id="485915.Dret_2243"/>
<reference evidence="16 17" key="2">
    <citation type="journal article" date="2010" name="Stand. Genomic Sci.">
        <title>Complete genome sequence of Desulfohalobium retbaense type strain (HR(100)).</title>
        <authorList>
            <person name="Spring S."/>
            <person name="Nolan M."/>
            <person name="Lapidus A."/>
            <person name="Glavina Del Rio T."/>
            <person name="Copeland A."/>
            <person name="Tice H."/>
            <person name="Cheng J.F."/>
            <person name="Lucas S."/>
            <person name="Land M."/>
            <person name="Chen F."/>
            <person name="Bruce D."/>
            <person name="Goodwin L."/>
            <person name="Pitluck S."/>
            <person name="Ivanova N."/>
            <person name="Mavromatis K."/>
            <person name="Mikhailova N."/>
            <person name="Pati A."/>
            <person name="Chen A."/>
            <person name="Palaniappan K."/>
            <person name="Hauser L."/>
            <person name="Chang Y.J."/>
            <person name="Jeffries C.D."/>
            <person name="Munk C."/>
            <person name="Kiss H."/>
            <person name="Chain P."/>
            <person name="Han C."/>
            <person name="Brettin T."/>
            <person name="Detter J.C."/>
            <person name="Schuler E."/>
            <person name="Goker M."/>
            <person name="Rohde M."/>
            <person name="Bristow J."/>
            <person name="Eisen J.A."/>
            <person name="Markowitz V."/>
            <person name="Hugenholtz P."/>
            <person name="Kyrpides N.C."/>
            <person name="Klenk H.P."/>
        </authorList>
    </citation>
    <scope>NUCLEOTIDE SEQUENCE [LARGE SCALE GENOMIC DNA]</scope>
    <source>
        <strain evidence="16 17">DSM 5692</strain>
    </source>
</reference>
<keyword evidence="6 14" id="KW-0489">Methyltransferase</keyword>
<dbReference type="eggNOG" id="COG0820">
    <property type="taxonomic scope" value="Bacteria"/>
</dbReference>
<dbReference type="InterPro" id="IPR058240">
    <property type="entry name" value="rSAM_sf"/>
</dbReference>
<feature type="binding site" evidence="14">
    <location>
        <position position="119"/>
    </location>
    <ligand>
        <name>[4Fe-4S] cluster</name>
        <dbReference type="ChEBI" id="CHEBI:49883"/>
        <note>4Fe-4S-S-AdoMet</note>
    </ligand>
</feature>
<sequence>MRPKTIHDISFDDLAAWLTEQGQPRFRAEQIWQWLWIKGATSFEDMTNVSKSLRSALSQVFPIALPTVAEVHTSADGTRKFLLNLHDGHVLETVLIPGGEHFTQCLSTQVGCNLGCTFCSTGQMGLTRNLSAAEIAGQVIVARNHLWQTGTGMRLRNLVFMGMGEPLLNWENVDNALDRLIHASAMNFSPRRVTVSTVGVPGTLDALGHSHKASLAVSLHAPNQELREKIMPRAARMLPLPDLLARLRSYPMAPRQRVTIEYVLLGGVNDSLDQARQLVRCLNGIRCKVNLIAFNPCPGLPYSAPETEQVLAFETLLRDKGLTATLRKSKGQDISAACGQLKTRRTAGANNCGPTVTNT</sequence>
<dbReference type="EMBL" id="CP001734">
    <property type="protein sequence ID" value="ACV69527.1"/>
    <property type="molecule type" value="Genomic_DNA"/>
</dbReference>
<keyword evidence="4 14" id="KW-0963">Cytoplasm</keyword>
<comment type="subcellular location">
    <subcellularLocation>
        <location evidence="1 14">Cytoplasm</location>
    </subcellularLocation>
</comment>
<dbReference type="PANTHER" id="PTHR30544">
    <property type="entry name" value="23S RRNA METHYLTRANSFERASE"/>
    <property type="match status" value="1"/>
</dbReference>
<feature type="binding site" evidence="14">
    <location>
        <position position="112"/>
    </location>
    <ligand>
        <name>[4Fe-4S] cluster</name>
        <dbReference type="ChEBI" id="CHEBI:49883"/>
        <note>4Fe-4S-S-AdoMet</note>
    </ligand>
</feature>
<evidence type="ECO:0000256" key="8">
    <source>
        <dbReference type="ARBA" id="ARBA00022691"/>
    </source>
</evidence>
<dbReference type="KEGG" id="drt:Dret_2243"/>
<comment type="miscellaneous">
    <text evidence="14">Reaction proceeds by a ping-pong mechanism involving intermediate methylation of a conserved cysteine residue.</text>
</comment>
<evidence type="ECO:0000256" key="14">
    <source>
        <dbReference type="HAMAP-Rule" id="MF_01849"/>
    </source>
</evidence>
<reference evidence="17" key="1">
    <citation type="submission" date="2009-09" db="EMBL/GenBank/DDBJ databases">
        <title>The complete chromosome of Desulfohalobium retbaense DSM 5692.</title>
        <authorList>
            <consortium name="US DOE Joint Genome Institute (JGI-PGF)"/>
            <person name="Lucas S."/>
            <person name="Copeland A."/>
            <person name="Lapidus A."/>
            <person name="Glavina del Rio T."/>
            <person name="Dalin E."/>
            <person name="Tice H."/>
            <person name="Bruce D."/>
            <person name="Goodwin L."/>
            <person name="Pitluck S."/>
            <person name="Kyrpides N."/>
            <person name="Mavromatis K."/>
            <person name="Ivanova N."/>
            <person name="Mikhailova N."/>
            <person name="Munk A.C."/>
            <person name="Brettin T."/>
            <person name="Detter J.C."/>
            <person name="Han C."/>
            <person name="Tapia R."/>
            <person name="Larimer F."/>
            <person name="Land M."/>
            <person name="Hauser L."/>
            <person name="Markowitz V."/>
            <person name="Cheng J.-F."/>
            <person name="Hugenholtz P."/>
            <person name="Woyke T."/>
            <person name="Wu D."/>
            <person name="Spring S."/>
            <person name="Klenk H.-P."/>
            <person name="Eisen J.A."/>
        </authorList>
    </citation>
    <scope>NUCLEOTIDE SEQUENCE [LARGE SCALE GENOMIC DNA]</scope>
    <source>
        <strain evidence="17">DSM 5692</strain>
    </source>
</reference>
<comment type="function">
    <text evidence="14">Specifically methylates position 2 of adenine 2503 in 23S rRNA and position 2 of adenine 37 in tRNAs.</text>
</comment>
<dbReference type="NCBIfam" id="TIGR00048">
    <property type="entry name" value="rRNA_mod_RlmN"/>
    <property type="match status" value="1"/>
</dbReference>
<feature type="active site" description="S-methylcysteine intermediate" evidence="14">
    <location>
        <position position="338"/>
    </location>
</feature>
<dbReference type="SUPFAM" id="SSF102114">
    <property type="entry name" value="Radical SAM enzymes"/>
    <property type="match status" value="1"/>
</dbReference>
<gene>
    <name evidence="14" type="primary">rlmN</name>
    <name evidence="16" type="ordered locus">Dret_2243</name>
</gene>
<dbReference type="HAMAP" id="MF_01849">
    <property type="entry name" value="RNA_methyltr_RlmN"/>
    <property type="match status" value="1"/>
</dbReference>
<dbReference type="InterPro" id="IPR007197">
    <property type="entry name" value="rSAM"/>
</dbReference>
<dbReference type="SFLD" id="SFLDG01062">
    <property type="entry name" value="methyltransferase_(Class_A)"/>
    <property type="match status" value="1"/>
</dbReference>
<evidence type="ECO:0000256" key="2">
    <source>
        <dbReference type="ARBA" id="ARBA00007544"/>
    </source>
</evidence>
<evidence type="ECO:0000256" key="1">
    <source>
        <dbReference type="ARBA" id="ARBA00004496"/>
    </source>
</evidence>
<dbReference type="InterPro" id="IPR013785">
    <property type="entry name" value="Aldolase_TIM"/>
</dbReference>
<feature type="domain" description="Radical SAM core" evidence="15">
    <location>
        <begin position="98"/>
        <end position="333"/>
    </location>
</feature>
<dbReference type="FunFam" id="3.20.20.70:FF:000014">
    <property type="entry name" value="Probable dual-specificity RNA methyltransferase RlmN"/>
    <property type="match status" value="1"/>
</dbReference>
<dbReference type="InterPro" id="IPR048641">
    <property type="entry name" value="RlmN_N"/>
</dbReference>
<dbReference type="Gene3D" id="3.20.20.70">
    <property type="entry name" value="Aldolase class I"/>
    <property type="match status" value="1"/>
</dbReference>
<keyword evidence="9 14" id="KW-0819">tRNA processing</keyword>